<dbReference type="Pfam" id="PF14815">
    <property type="entry name" value="NUDIX_4"/>
    <property type="match status" value="1"/>
</dbReference>
<evidence type="ECO:0000256" key="13">
    <source>
        <dbReference type="ARBA" id="ARBA00023295"/>
    </source>
</evidence>
<dbReference type="PANTHER" id="PTHR42944:SF1">
    <property type="entry name" value="ADENINE DNA GLYCOSYLASE"/>
    <property type="match status" value="1"/>
</dbReference>
<sequence>MTDFANRLISWQKIHGRHDLPWQNTTDPYAIWVSEIMLQQTQVAAVIGYYSKFMTSFPTIADLANATQDEVLQHWSGLGYYSRARNLHHAAQTIMDEHGGQFPQDFDTIQTLSGIGRSTAAAIASFAFHQVQTILDGNVKRVLARHFAISGWTSSPKVEKALWQLAESLLPQSDMVAYTQGLMDLGATICTRSKPKCTACPLVSSCLAQQQQLTAILPTPKPKKSIPEKNTTMLILRQGDEVMLVKRPASGIWGGLWSFPEWDDSVHQDYTAIARNQFGVSTTVDAPLASISHVFTHFKLHIKPQPLSVNQHALQAREANAIWLTIEDALGAAIPTPVRNILLELSSTVAA</sequence>
<keyword evidence="6" id="KW-0004">4Fe-4S</keyword>
<dbReference type="AlphaFoldDB" id="C6WY43"/>
<evidence type="ECO:0000256" key="12">
    <source>
        <dbReference type="ARBA" id="ARBA00023204"/>
    </source>
</evidence>
<keyword evidence="8 14" id="KW-0227">DNA damage</keyword>
<dbReference type="SUPFAM" id="SSF48150">
    <property type="entry name" value="DNA-glycosylase"/>
    <property type="match status" value="1"/>
</dbReference>
<dbReference type="Pfam" id="PF00730">
    <property type="entry name" value="HhH-GPD"/>
    <property type="match status" value="1"/>
</dbReference>
<dbReference type="CDD" id="cd03431">
    <property type="entry name" value="NUDIX_DNA_Glycosylase_C-MutY"/>
    <property type="match status" value="1"/>
</dbReference>
<evidence type="ECO:0000256" key="4">
    <source>
        <dbReference type="ARBA" id="ARBA00012045"/>
    </source>
</evidence>
<evidence type="ECO:0000256" key="1">
    <source>
        <dbReference type="ARBA" id="ARBA00000843"/>
    </source>
</evidence>
<dbReference type="InterPro" id="IPR003265">
    <property type="entry name" value="HhH-GPD_domain"/>
</dbReference>
<dbReference type="InterPro" id="IPR004035">
    <property type="entry name" value="Endouclease-III_FeS-bd_BS"/>
</dbReference>
<dbReference type="InterPro" id="IPR005760">
    <property type="entry name" value="A/G_AdeGlyc_MutY"/>
</dbReference>
<dbReference type="OrthoDB" id="9802365at2"/>
<evidence type="ECO:0000256" key="6">
    <source>
        <dbReference type="ARBA" id="ARBA00022485"/>
    </source>
</evidence>
<gene>
    <name evidence="16" type="ordered locus">Mmol_0028</name>
</gene>
<organism evidence="16 17">
    <name type="scientific">Methylotenera mobilis (strain JLW8 / ATCC BAA-1282 / DSM 17540)</name>
    <dbReference type="NCBI Taxonomy" id="583345"/>
    <lineage>
        <taxon>Bacteria</taxon>
        <taxon>Pseudomonadati</taxon>
        <taxon>Pseudomonadota</taxon>
        <taxon>Betaproteobacteria</taxon>
        <taxon>Nitrosomonadales</taxon>
        <taxon>Methylophilaceae</taxon>
        <taxon>Methylotenera</taxon>
    </lineage>
</organism>
<reference evidence="16 17" key="2">
    <citation type="journal article" date="2011" name="J. Bacteriol.">
        <title>Genomes of three methylotrophs from a single niche uncover genetic and metabolic divergence of Methylophilaceae.</title>
        <authorList>
            <person name="Lapidus A."/>
            <person name="Clum A."/>
            <person name="Labutti K."/>
            <person name="Kaluzhnaya M.G."/>
            <person name="Lim S."/>
            <person name="Beck D.A."/>
            <person name="Glavina Del Rio T."/>
            <person name="Nolan M."/>
            <person name="Mavromatis K."/>
            <person name="Huntemann M."/>
            <person name="Lucas S."/>
            <person name="Lidstrom M.E."/>
            <person name="Ivanova N."/>
            <person name="Chistoserdova L."/>
        </authorList>
    </citation>
    <scope>NUCLEOTIDE SEQUENCE [LARGE SCALE GENOMIC DNA]</scope>
    <source>
        <strain evidence="17">JLW8 / ATCC BAA-1282 / DSM 17540</strain>
    </source>
</reference>
<dbReference type="EC" id="3.2.2.31" evidence="4 14"/>
<reference evidence="17" key="1">
    <citation type="submission" date="2009-07" db="EMBL/GenBank/DDBJ databases">
        <title>Complete sequence of Methylotenera mobilis JLW8.</title>
        <authorList>
            <consortium name="US DOE Joint Genome Institute"/>
            <person name="Lucas S."/>
            <person name="Copeland A."/>
            <person name="Lapidus A."/>
            <person name="Glavina del Rio T."/>
            <person name="Tice H."/>
            <person name="Bruce D."/>
            <person name="Goodwin L."/>
            <person name="Pitluck S."/>
            <person name="LaButti K.M."/>
            <person name="Clum A."/>
            <person name="Larimer F."/>
            <person name="Land M."/>
            <person name="Hauser L."/>
            <person name="Kyrpides N."/>
            <person name="Mikhailova N."/>
            <person name="Kayluzhnaya M."/>
            <person name="Chistoserdova L."/>
        </authorList>
    </citation>
    <scope>NUCLEOTIDE SEQUENCE [LARGE SCALE GENOMIC DNA]</scope>
    <source>
        <strain evidence="17">JLW8 / ATCC BAA-1282 / DSM 17540</strain>
    </source>
</reference>
<dbReference type="Pfam" id="PF00633">
    <property type="entry name" value="HHH"/>
    <property type="match status" value="1"/>
</dbReference>
<dbReference type="GO" id="GO:0006284">
    <property type="term" value="P:base-excision repair"/>
    <property type="evidence" value="ECO:0007669"/>
    <property type="project" value="UniProtKB-UniRule"/>
</dbReference>
<evidence type="ECO:0000256" key="8">
    <source>
        <dbReference type="ARBA" id="ARBA00022763"/>
    </source>
</evidence>
<dbReference type="InterPro" id="IPR011257">
    <property type="entry name" value="DNA_glycosylase"/>
</dbReference>
<keyword evidence="11" id="KW-0411">Iron-sulfur</keyword>
<dbReference type="InterPro" id="IPR023170">
    <property type="entry name" value="HhH_base_excis_C"/>
</dbReference>
<evidence type="ECO:0000256" key="5">
    <source>
        <dbReference type="ARBA" id="ARBA00022023"/>
    </source>
</evidence>
<dbReference type="GO" id="GO:0051539">
    <property type="term" value="F:4 iron, 4 sulfur cluster binding"/>
    <property type="evidence" value="ECO:0007669"/>
    <property type="project" value="UniProtKB-UniRule"/>
</dbReference>
<evidence type="ECO:0000256" key="10">
    <source>
        <dbReference type="ARBA" id="ARBA00023004"/>
    </source>
</evidence>
<dbReference type="SUPFAM" id="SSF55811">
    <property type="entry name" value="Nudix"/>
    <property type="match status" value="1"/>
</dbReference>
<keyword evidence="13 14" id="KW-0326">Glycosidase</keyword>
<dbReference type="PANTHER" id="PTHR42944">
    <property type="entry name" value="ADENINE DNA GLYCOSYLASE"/>
    <property type="match status" value="1"/>
</dbReference>
<dbReference type="Proteomes" id="UP000002742">
    <property type="component" value="Chromosome"/>
</dbReference>
<dbReference type="NCBIfam" id="TIGR01084">
    <property type="entry name" value="mutY"/>
    <property type="match status" value="1"/>
</dbReference>
<comment type="function">
    <text evidence="2">Adenine glycosylase active on G-A mispairs. MutY also corrects error-prone DNA synthesis past GO lesions which are due to the oxidatively damaged form of guanine: 7,8-dihydro-8-oxoguanine (8-oxo-dGTP).</text>
</comment>
<dbReference type="PROSITE" id="PS01155">
    <property type="entry name" value="ENDONUCLEASE_III_2"/>
    <property type="match status" value="1"/>
</dbReference>
<dbReference type="GO" id="GO:0000701">
    <property type="term" value="F:purine-specific mismatch base pair DNA N-glycosylase activity"/>
    <property type="evidence" value="ECO:0007669"/>
    <property type="project" value="UniProtKB-EC"/>
</dbReference>
<dbReference type="SMART" id="SM00478">
    <property type="entry name" value="ENDO3c"/>
    <property type="match status" value="1"/>
</dbReference>
<keyword evidence="9" id="KW-0378">Hydrolase</keyword>
<dbReference type="InterPro" id="IPR015797">
    <property type="entry name" value="NUDIX_hydrolase-like_dom_sf"/>
</dbReference>
<dbReference type="KEGG" id="mmb:Mmol_0028"/>
<keyword evidence="10 14" id="KW-0408">Iron</keyword>
<name>C6WY43_METML</name>
<dbReference type="Gene3D" id="3.90.79.10">
    <property type="entry name" value="Nucleoside Triphosphate Pyrophosphohydrolase"/>
    <property type="match status" value="1"/>
</dbReference>
<dbReference type="InterPro" id="IPR029119">
    <property type="entry name" value="MutY_C"/>
</dbReference>
<comment type="catalytic activity">
    <reaction evidence="1 14">
        <text>Hydrolyzes free adenine bases from 7,8-dihydro-8-oxoguanine:adenine mismatched double-stranded DNA, leaving an apurinic site.</text>
        <dbReference type="EC" id="3.2.2.31"/>
    </reaction>
</comment>
<dbReference type="GO" id="GO:0034039">
    <property type="term" value="F:8-oxo-7,8-dihydroguanine DNA N-glycosylase activity"/>
    <property type="evidence" value="ECO:0007669"/>
    <property type="project" value="TreeGrafter"/>
</dbReference>
<evidence type="ECO:0000256" key="7">
    <source>
        <dbReference type="ARBA" id="ARBA00022723"/>
    </source>
</evidence>
<evidence type="ECO:0000256" key="14">
    <source>
        <dbReference type="RuleBase" id="RU365096"/>
    </source>
</evidence>
<dbReference type="PROSITE" id="PS00764">
    <property type="entry name" value="ENDONUCLEASE_III_1"/>
    <property type="match status" value="1"/>
</dbReference>
<evidence type="ECO:0000259" key="15">
    <source>
        <dbReference type="SMART" id="SM00478"/>
    </source>
</evidence>
<accession>C6WY43</accession>
<dbReference type="RefSeq" id="WP_012777396.1">
    <property type="nucleotide sequence ID" value="NC_012968.1"/>
</dbReference>
<comment type="similarity">
    <text evidence="3 14">Belongs to the Nth/MutY family.</text>
</comment>
<dbReference type="GO" id="GO:0046872">
    <property type="term" value="F:metal ion binding"/>
    <property type="evidence" value="ECO:0007669"/>
    <property type="project" value="UniProtKB-UniRule"/>
</dbReference>
<evidence type="ECO:0000313" key="16">
    <source>
        <dbReference type="EMBL" id="ACT46939.1"/>
    </source>
</evidence>
<dbReference type="HOGENOM" id="CLU_012862_0_2_4"/>
<dbReference type="STRING" id="583345.Mmol_0028"/>
<dbReference type="InterPro" id="IPR000445">
    <property type="entry name" value="HhH_motif"/>
</dbReference>
<evidence type="ECO:0000256" key="2">
    <source>
        <dbReference type="ARBA" id="ARBA00002933"/>
    </source>
</evidence>
<evidence type="ECO:0000313" key="17">
    <source>
        <dbReference type="Proteomes" id="UP000002742"/>
    </source>
</evidence>
<evidence type="ECO:0000256" key="9">
    <source>
        <dbReference type="ARBA" id="ARBA00022801"/>
    </source>
</evidence>
<dbReference type="InterPro" id="IPR044298">
    <property type="entry name" value="MIG/MutY"/>
</dbReference>
<dbReference type="GO" id="GO:0006298">
    <property type="term" value="P:mismatch repair"/>
    <property type="evidence" value="ECO:0007669"/>
    <property type="project" value="TreeGrafter"/>
</dbReference>
<dbReference type="Gene3D" id="1.10.1670.10">
    <property type="entry name" value="Helix-hairpin-Helix base-excision DNA repair enzymes (C-terminal)"/>
    <property type="match status" value="1"/>
</dbReference>
<dbReference type="GO" id="GO:0032357">
    <property type="term" value="F:oxidized purine DNA binding"/>
    <property type="evidence" value="ECO:0007669"/>
    <property type="project" value="TreeGrafter"/>
</dbReference>
<comment type="cofactor">
    <cofactor evidence="14">
        <name>[4Fe-4S] cluster</name>
        <dbReference type="ChEBI" id="CHEBI:49883"/>
    </cofactor>
    <text evidence="14">Binds 1 [4Fe-4S] cluster.</text>
</comment>
<dbReference type="Gene3D" id="1.10.340.30">
    <property type="entry name" value="Hypothetical protein, domain 2"/>
    <property type="match status" value="1"/>
</dbReference>
<dbReference type="eggNOG" id="COG1194">
    <property type="taxonomic scope" value="Bacteria"/>
</dbReference>
<evidence type="ECO:0000256" key="3">
    <source>
        <dbReference type="ARBA" id="ARBA00008343"/>
    </source>
</evidence>
<dbReference type="InterPro" id="IPR004036">
    <property type="entry name" value="Endonuclease-III-like_CS2"/>
</dbReference>
<dbReference type="GO" id="GO:0035485">
    <property type="term" value="F:adenine/guanine mispair binding"/>
    <property type="evidence" value="ECO:0007669"/>
    <property type="project" value="TreeGrafter"/>
</dbReference>
<keyword evidence="17" id="KW-1185">Reference proteome</keyword>
<dbReference type="EMBL" id="CP001672">
    <property type="protein sequence ID" value="ACT46939.1"/>
    <property type="molecule type" value="Genomic_DNA"/>
</dbReference>
<keyword evidence="12" id="KW-0234">DNA repair</keyword>
<dbReference type="CDD" id="cd00056">
    <property type="entry name" value="ENDO3c"/>
    <property type="match status" value="1"/>
</dbReference>
<feature type="domain" description="HhH-GPD" evidence="15">
    <location>
        <begin position="37"/>
        <end position="188"/>
    </location>
</feature>
<evidence type="ECO:0000256" key="11">
    <source>
        <dbReference type="ARBA" id="ARBA00023014"/>
    </source>
</evidence>
<keyword evidence="7" id="KW-0479">Metal-binding</keyword>
<dbReference type="FunFam" id="1.10.340.30:FF:000002">
    <property type="entry name" value="Adenine DNA glycosylase"/>
    <property type="match status" value="1"/>
</dbReference>
<protein>
    <recommendedName>
        <fullName evidence="5 14">Adenine DNA glycosylase</fullName>
        <ecNumber evidence="4 14">3.2.2.31</ecNumber>
    </recommendedName>
</protein>
<proteinExistence type="inferred from homology"/>